<dbReference type="Proteomes" id="UP000054018">
    <property type="component" value="Unassembled WGS sequence"/>
</dbReference>
<organism evidence="1 2">
    <name type="scientific">Pisolithus microcarpus 441</name>
    <dbReference type="NCBI Taxonomy" id="765257"/>
    <lineage>
        <taxon>Eukaryota</taxon>
        <taxon>Fungi</taxon>
        <taxon>Dikarya</taxon>
        <taxon>Basidiomycota</taxon>
        <taxon>Agaricomycotina</taxon>
        <taxon>Agaricomycetes</taxon>
        <taxon>Agaricomycetidae</taxon>
        <taxon>Boletales</taxon>
        <taxon>Sclerodermatineae</taxon>
        <taxon>Pisolithaceae</taxon>
        <taxon>Pisolithus</taxon>
    </lineage>
</organism>
<gene>
    <name evidence="1" type="ORF">PISMIDRAFT_679161</name>
</gene>
<reference evidence="1 2" key="1">
    <citation type="submission" date="2014-04" db="EMBL/GenBank/DDBJ databases">
        <authorList>
            <consortium name="DOE Joint Genome Institute"/>
            <person name="Kuo A."/>
            <person name="Kohler A."/>
            <person name="Costa M.D."/>
            <person name="Nagy L.G."/>
            <person name="Floudas D."/>
            <person name="Copeland A."/>
            <person name="Barry K.W."/>
            <person name="Cichocki N."/>
            <person name="Veneault-Fourrey C."/>
            <person name="LaButti K."/>
            <person name="Lindquist E.A."/>
            <person name="Lipzen A."/>
            <person name="Lundell T."/>
            <person name="Morin E."/>
            <person name="Murat C."/>
            <person name="Sun H."/>
            <person name="Tunlid A."/>
            <person name="Henrissat B."/>
            <person name="Grigoriev I.V."/>
            <person name="Hibbett D.S."/>
            <person name="Martin F."/>
            <person name="Nordberg H.P."/>
            <person name="Cantor M.N."/>
            <person name="Hua S.X."/>
        </authorList>
    </citation>
    <scope>NUCLEOTIDE SEQUENCE [LARGE SCALE GENOMIC DNA]</scope>
    <source>
        <strain evidence="1 2">441</strain>
    </source>
</reference>
<evidence type="ECO:0000313" key="2">
    <source>
        <dbReference type="Proteomes" id="UP000054018"/>
    </source>
</evidence>
<feature type="non-terminal residue" evidence="1">
    <location>
        <position position="365"/>
    </location>
</feature>
<name>A0A0C9ZV06_9AGAM</name>
<proteinExistence type="predicted"/>
<evidence type="ECO:0000313" key="1">
    <source>
        <dbReference type="EMBL" id="KIK23473.1"/>
    </source>
</evidence>
<dbReference type="EMBL" id="KN833725">
    <property type="protein sequence ID" value="KIK23473.1"/>
    <property type="molecule type" value="Genomic_DNA"/>
</dbReference>
<feature type="non-terminal residue" evidence="1">
    <location>
        <position position="1"/>
    </location>
</feature>
<dbReference type="OrthoDB" id="2647171at2759"/>
<reference evidence="2" key="2">
    <citation type="submission" date="2015-01" db="EMBL/GenBank/DDBJ databases">
        <title>Evolutionary Origins and Diversification of the Mycorrhizal Mutualists.</title>
        <authorList>
            <consortium name="DOE Joint Genome Institute"/>
            <consortium name="Mycorrhizal Genomics Consortium"/>
            <person name="Kohler A."/>
            <person name="Kuo A."/>
            <person name="Nagy L.G."/>
            <person name="Floudas D."/>
            <person name="Copeland A."/>
            <person name="Barry K.W."/>
            <person name="Cichocki N."/>
            <person name="Veneault-Fourrey C."/>
            <person name="LaButti K."/>
            <person name="Lindquist E.A."/>
            <person name="Lipzen A."/>
            <person name="Lundell T."/>
            <person name="Morin E."/>
            <person name="Murat C."/>
            <person name="Riley R."/>
            <person name="Ohm R."/>
            <person name="Sun H."/>
            <person name="Tunlid A."/>
            <person name="Henrissat B."/>
            <person name="Grigoriev I.V."/>
            <person name="Hibbett D.S."/>
            <person name="Martin F."/>
        </authorList>
    </citation>
    <scope>NUCLEOTIDE SEQUENCE [LARGE SCALE GENOMIC DNA]</scope>
    <source>
        <strain evidence="2">441</strain>
    </source>
</reference>
<accession>A0A0C9ZV06</accession>
<keyword evidence="2" id="KW-1185">Reference proteome</keyword>
<dbReference type="SUPFAM" id="SSF159245">
    <property type="entry name" value="AttH-like"/>
    <property type="match status" value="1"/>
</dbReference>
<dbReference type="AlphaFoldDB" id="A0A0C9ZV06"/>
<dbReference type="HOGENOM" id="CLU_042825_0_0_1"/>
<protein>
    <submittedName>
        <fullName evidence="1">Uncharacterized protein</fullName>
    </submittedName>
</protein>
<sequence>PVVLGFQPGSDYGQYKTNNLYNCSGSFPTSNLTAKNSVDTLPQIQPLSASGWEQWEFVTHGTFSIVLKWSHGNRSKPHSGAAVGKIEVVIPDVNGTTVQTSVVGEISYSDNDAKEVWIGNNSFKWDNTSTWYNVTLDVDGYSLVLNSYSAMLDTFHPDVGYYNGRLSSVDGPGLYGSIPVTRGQITGYLVTPDRQNITVDGLAVLQHTFSEQPLPVYVHKYSSAVIWGYSTTFYDTHAFYQIQELNGTVHEAAYLSRAIAGLVVKSDFQSTWDTYAVTDDTNLYHLAIDPASQTINASLPGCALTNNISYTFNVTASSIIGQFTDVGGGRTTYYALNGTTLAPYNGSVTNGSIAGAYVVYEAPAR</sequence>